<dbReference type="Gene3D" id="2.40.10.10">
    <property type="entry name" value="Trypsin-like serine proteases"/>
    <property type="match status" value="1"/>
</dbReference>
<dbReference type="PRINTS" id="PR00722">
    <property type="entry name" value="CHYMOTRYPSIN"/>
</dbReference>
<dbReference type="PANTHER" id="PTHR24276:SF98">
    <property type="entry name" value="FI18310P1-RELATED"/>
    <property type="match status" value="1"/>
</dbReference>
<organism evidence="6 7">
    <name type="scientific">Alcanivorax nanhaiticus</name>
    <dbReference type="NCBI Taxonomy" id="1177154"/>
    <lineage>
        <taxon>Bacteria</taxon>
        <taxon>Pseudomonadati</taxon>
        <taxon>Pseudomonadota</taxon>
        <taxon>Gammaproteobacteria</taxon>
        <taxon>Oceanospirillales</taxon>
        <taxon>Alcanivoracaceae</taxon>
        <taxon>Alcanivorax</taxon>
    </lineage>
</organism>
<comment type="similarity">
    <text evidence="1">Belongs to the peptidase S1 family.</text>
</comment>
<evidence type="ECO:0000313" key="6">
    <source>
        <dbReference type="EMBL" id="KGD65383.1"/>
    </source>
</evidence>
<dbReference type="GO" id="GO:0006508">
    <property type="term" value="P:proteolysis"/>
    <property type="evidence" value="ECO:0007669"/>
    <property type="project" value="UniProtKB-KW"/>
</dbReference>
<protein>
    <submittedName>
        <fullName evidence="6">Serine endopeptidase</fullName>
    </submittedName>
</protein>
<dbReference type="PANTHER" id="PTHR24276">
    <property type="entry name" value="POLYSERASE-RELATED"/>
    <property type="match status" value="1"/>
</dbReference>
<proteinExistence type="inferred from homology"/>
<keyword evidence="3" id="KW-0378">Hydrolase</keyword>
<dbReference type="InterPro" id="IPR050430">
    <property type="entry name" value="Peptidase_S1"/>
</dbReference>
<dbReference type="RefSeq" id="WP_035231423.1">
    <property type="nucleotide sequence ID" value="NZ_ARXV01000004.1"/>
</dbReference>
<keyword evidence="3" id="KW-0645">Protease</keyword>
<dbReference type="Pfam" id="PF00089">
    <property type="entry name" value="Trypsin"/>
    <property type="match status" value="1"/>
</dbReference>
<keyword evidence="7" id="KW-1185">Reference proteome</keyword>
<evidence type="ECO:0000256" key="4">
    <source>
        <dbReference type="SAM" id="SignalP"/>
    </source>
</evidence>
<dbReference type="SMART" id="SM00020">
    <property type="entry name" value="Tryp_SPc"/>
    <property type="match status" value="1"/>
</dbReference>
<dbReference type="PROSITE" id="PS00134">
    <property type="entry name" value="TRYPSIN_HIS"/>
    <property type="match status" value="1"/>
</dbReference>
<keyword evidence="2" id="KW-1015">Disulfide bond</keyword>
<dbReference type="STRING" id="1177154.Y5S_01276"/>
<comment type="caution">
    <text evidence="6">The sequence shown here is derived from an EMBL/GenBank/DDBJ whole genome shotgun (WGS) entry which is preliminary data.</text>
</comment>
<dbReference type="PATRIC" id="fig|1177154.3.peg.1302"/>
<dbReference type="PROSITE" id="PS00135">
    <property type="entry name" value="TRYPSIN_SER"/>
    <property type="match status" value="1"/>
</dbReference>
<dbReference type="InterPro" id="IPR009003">
    <property type="entry name" value="Peptidase_S1_PA"/>
</dbReference>
<feature type="chain" id="PRO_5001911695" evidence="4">
    <location>
        <begin position="21"/>
        <end position="601"/>
    </location>
</feature>
<dbReference type="InterPro" id="IPR033116">
    <property type="entry name" value="TRYPSIN_SER"/>
</dbReference>
<dbReference type="CDD" id="cd00190">
    <property type="entry name" value="Tryp_SPc"/>
    <property type="match status" value="1"/>
</dbReference>
<name>A0A095TSK4_9GAMM</name>
<dbReference type="InterPro" id="IPR001254">
    <property type="entry name" value="Trypsin_dom"/>
</dbReference>
<dbReference type="GO" id="GO:0004252">
    <property type="term" value="F:serine-type endopeptidase activity"/>
    <property type="evidence" value="ECO:0007669"/>
    <property type="project" value="InterPro"/>
</dbReference>
<gene>
    <name evidence="6" type="ORF">Y5S_01276</name>
</gene>
<accession>A0A095TSK4</accession>
<dbReference type="AlphaFoldDB" id="A0A095TSK4"/>
<sequence>MLRSTLFALACILLSAPLYSADMTPRIVGGKIADAEWHTLAALISISRKQAAQQSGLASPVYEAQYCGGTILASHWILTAAHCVRTKVNSGNGTIIVDHTGDIEVLVGSQTLDVASNSSQLLGVSAVFLHPAYNLDTLENDIALLKLSEPVPSINTVSPIVLSVASTDTELENATSYNDILTGLGWGSLTPGNQGYEFTQDLHEVALDYLTNQNCQSIYNSPPLETIHDTMLCARELITSAPYGEDTCSGDSGGPLFMGEGFLNDRPQVGITSYGYECGDAANPGIYTRVSKFVPWIETLTVEENRPVGDLSIHSPEQKYHGESSTSFDISVRNSGFENHPDFRILLARSVNLQPPLVSGPDFGTCQTAAEETVCDFIGGEFTAGDQRTLSVTIDSLSKGYEQLRVTVEPTGHEDYHRLNDSVTLDLQYGYPELSLSAEPLCLSSAPSNAQMRIEAMLSNSSDLIHSEGTRVTGTLPEGLTLLSQASPNCSQENDIFTCTVGQLNANSTLSTIIAVTATPSAAITLDMEIDNDNGPTPNSTLPISVELDFDREDLPACPAIPAPVSNVTSNGSSGGGGALSMALLLGLPLLGIYRKRYTSQ</sequence>
<dbReference type="OrthoDB" id="9813836at2"/>
<dbReference type="EMBL" id="ARXV01000004">
    <property type="protein sequence ID" value="KGD65383.1"/>
    <property type="molecule type" value="Genomic_DNA"/>
</dbReference>
<evidence type="ECO:0000259" key="5">
    <source>
        <dbReference type="PROSITE" id="PS50240"/>
    </source>
</evidence>
<dbReference type="FunFam" id="2.40.10.10:FF:000068">
    <property type="entry name" value="transmembrane protease serine 2"/>
    <property type="match status" value="1"/>
</dbReference>
<dbReference type="PROSITE" id="PS50240">
    <property type="entry name" value="TRYPSIN_DOM"/>
    <property type="match status" value="1"/>
</dbReference>
<keyword evidence="3" id="KW-0720">Serine protease</keyword>
<dbReference type="InterPro" id="IPR043504">
    <property type="entry name" value="Peptidase_S1_PA_chymotrypsin"/>
</dbReference>
<keyword evidence="4" id="KW-0732">Signal</keyword>
<dbReference type="InterPro" id="IPR001314">
    <property type="entry name" value="Peptidase_S1A"/>
</dbReference>
<feature type="domain" description="Peptidase S1" evidence="5">
    <location>
        <begin position="27"/>
        <end position="302"/>
    </location>
</feature>
<dbReference type="Proteomes" id="UP000029444">
    <property type="component" value="Unassembled WGS sequence"/>
</dbReference>
<reference evidence="6 7" key="1">
    <citation type="submission" date="2012-09" db="EMBL/GenBank/DDBJ databases">
        <title>Genome Sequence of alkane-degrading Bacterium Alcanivorax sp. 19-m-6.</title>
        <authorList>
            <person name="Lai Q."/>
            <person name="Shao Z."/>
        </authorList>
    </citation>
    <scope>NUCLEOTIDE SEQUENCE [LARGE SCALE GENOMIC DNA]</scope>
    <source>
        <strain evidence="6 7">19-m-6</strain>
    </source>
</reference>
<dbReference type="SUPFAM" id="SSF50494">
    <property type="entry name" value="Trypsin-like serine proteases"/>
    <property type="match status" value="1"/>
</dbReference>
<evidence type="ECO:0000313" key="7">
    <source>
        <dbReference type="Proteomes" id="UP000029444"/>
    </source>
</evidence>
<evidence type="ECO:0000256" key="1">
    <source>
        <dbReference type="ARBA" id="ARBA00007664"/>
    </source>
</evidence>
<feature type="signal peptide" evidence="4">
    <location>
        <begin position="1"/>
        <end position="20"/>
    </location>
</feature>
<dbReference type="eggNOG" id="COG5640">
    <property type="taxonomic scope" value="Bacteria"/>
</dbReference>
<dbReference type="InterPro" id="IPR018114">
    <property type="entry name" value="TRYPSIN_HIS"/>
</dbReference>
<evidence type="ECO:0000256" key="2">
    <source>
        <dbReference type="ARBA" id="ARBA00023157"/>
    </source>
</evidence>
<evidence type="ECO:0000256" key="3">
    <source>
        <dbReference type="RuleBase" id="RU363034"/>
    </source>
</evidence>